<feature type="domain" description="N-acetyltransferase" evidence="1">
    <location>
        <begin position="7"/>
        <end position="173"/>
    </location>
</feature>
<keyword evidence="3" id="KW-1185">Reference proteome</keyword>
<dbReference type="OrthoDB" id="893030at2"/>
<dbReference type="GO" id="GO:0016747">
    <property type="term" value="F:acyltransferase activity, transferring groups other than amino-acyl groups"/>
    <property type="evidence" value="ECO:0007669"/>
    <property type="project" value="InterPro"/>
</dbReference>
<dbReference type="RefSeq" id="WP_151675266.1">
    <property type="nucleotide sequence ID" value="NZ_BKCG01000011.1"/>
</dbReference>
<dbReference type="EMBL" id="BKCG01000011">
    <property type="protein sequence ID" value="GER60839.1"/>
    <property type="molecule type" value="Genomic_DNA"/>
</dbReference>
<reference evidence="2 3" key="1">
    <citation type="submission" date="2019-08" db="EMBL/GenBank/DDBJ databases">
        <title>Draft genome sequence of Ulvibacter marinus type strain NBRC 109484.</title>
        <authorList>
            <person name="Kawano K."/>
            <person name="Ushijima N."/>
            <person name="Kihara M."/>
            <person name="Itoh H."/>
        </authorList>
    </citation>
    <scope>NUCLEOTIDE SEQUENCE [LARGE SCALE GENOMIC DNA]</scope>
    <source>
        <strain evidence="2 3">NBRC 109484</strain>
    </source>
</reference>
<sequence length="178" mass="20700">MLQGEHIQLRALEDTDLEFLYAMENDTDVWEVSSTVTPFSKFVLEQYLENAHRDIYEVKQLRLIIETVENQYTVGCIDLFEYNPQHHRVGVGLVIFNKAERAKGYGAESLKLVGRYAFEHLQVHQLFANITEDNAASIRLFEKVGYKKAGVKKDWVFIKGTYKDEILYQFFNPNVKGL</sequence>
<dbReference type="Pfam" id="PF13302">
    <property type="entry name" value="Acetyltransf_3"/>
    <property type="match status" value="1"/>
</dbReference>
<proteinExistence type="predicted"/>
<dbReference type="PANTHER" id="PTHR43415">
    <property type="entry name" value="SPERMIDINE N(1)-ACETYLTRANSFERASE"/>
    <property type="match status" value="1"/>
</dbReference>
<gene>
    <name evidence="2" type="ORF">ULMA_29470</name>
</gene>
<evidence type="ECO:0000313" key="3">
    <source>
        <dbReference type="Proteomes" id="UP000326509"/>
    </source>
</evidence>
<dbReference type="Proteomes" id="UP000326509">
    <property type="component" value="Unassembled WGS sequence"/>
</dbReference>
<dbReference type="PANTHER" id="PTHR43415:SF3">
    <property type="entry name" value="GNAT-FAMILY ACETYLTRANSFERASE"/>
    <property type="match status" value="1"/>
</dbReference>
<comment type="caution">
    <text evidence="2">The sequence shown here is derived from an EMBL/GenBank/DDBJ whole genome shotgun (WGS) entry which is preliminary data.</text>
</comment>
<keyword evidence="2" id="KW-0808">Transferase</keyword>
<dbReference type="PROSITE" id="PS51186">
    <property type="entry name" value="GNAT"/>
    <property type="match status" value="1"/>
</dbReference>
<dbReference type="InterPro" id="IPR016181">
    <property type="entry name" value="Acyl_CoA_acyltransferase"/>
</dbReference>
<accession>A0A5J4ISA5</accession>
<dbReference type="SUPFAM" id="SSF55729">
    <property type="entry name" value="Acyl-CoA N-acyltransferases (Nat)"/>
    <property type="match status" value="1"/>
</dbReference>
<organism evidence="2 3">
    <name type="scientific">Patiriisocius marinus</name>
    <dbReference type="NCBI Taxonomy" id="1397112"/>
    <lineage>
        <taxon>Bacteria</taxon>
        <taxon>Pseudomonadati</taxon>
        <taxon>Bacteroidota</taxon>
        <taxon>Flavobacteriia</taxon>
        <taxon>Flavobacteriales</taxon>
        <taxon>Flavobacteriaceae</taxon>
        <taxon>Patiriisocius</taxon>
    </lineage>
</organism>
<dbReference type="InterPro" id="IPR000182">
    <property type="entry name" value="GNAT_dom"/>
</dbReference>
<name>A0A5J4ISA5_9FLAO</name>
<dbReference type="AlphaFoldDB" id="A0A5J4ISA5"/>
<evidence type="ECO:0000259" key="1">
    <source>
        <dbReference type="PROSITE" id="PS51186"/>
    </source>
</evidence>
<dbReference type="Gene3D" id="3.40.630.30">
    <property type="match status" value="1"/>
</dbReference>
<evidence type="ECO:0000313" key="2">
    <source>
        <dbReference type="EMBL" id="GER60839.1"/>
    </source>
</evidence>
<protein>
    <submittedName>
        <fullName evidence="2">Acetyltransferase</fullName>
    </submittedName>
</protein>